<dbReference type="NCBIfam" id="TIGR01169">
    <property type="entry name" value="rplA_bact"/>
    <property type="match status" value="1"/>
</dbReference>
<evidence type="ECO:0000256" key="9">
    <source>
        <dbReference type="ARBA" id="ARBA00035241"/>
    </source>
</evidence>
<comment type="subunit">
    <text evidence="10">Part of the 50S ribosomal subunit.</text>
</comment>
<dbReference type="PROSITE" id="PS01199">
    <property type="entry name" value="RIBOSOMAL_L1"/>
    <property type="match status" value="1"/>
</dbReference>
<evidence type="ECO:0000313" key="13">
    <source>
        <dbReference type="Proteomes" id="UP000002231"/>
    </source>
</evidence>
<keyword evidence="7 10" id="KW-0689">Ribosomal protein</keyword>
<keyword evidence="8 10" id="KW-0687">Ribonucleoprotein</keyword>
<dbReference type="Pfam" id="PF00687">
    <property type="entry name" value="Ribosomal_L1"/>
    <property type="match status" value="1"/>
</dbReference>
<evidence type="ECO:0000256" key="8">
    <source>
        <dbReference type="ARBA" id="ARBA00023274"/>
    </source>
</evidence>
<keyword evidence="2 10" id="KW-0678">Repressor</keyword>
<comment type="similarity">
    <text evidence="1 10 11">Belongs to the universal ribosomal protein uL1 family.</text>
</comment>
<reference evidence="13" key="1">
    <citation type="journal article" date="2010" name="Genome Biol. Evol.">
        <title>Functional convergence in reduced genomes of bacterial symbionts spanning 200 My of evolution.</title>
        <authorList>
            <person name="McCutcheon J.P."/>
            <person name="Moran N.A."/>
        </authorList>
    </citation>
    <scope>NUCLEOTIDE SEQUENCE [LARGE SCALE GENOMIC DNA]</scope>
    <source>
        <strain evidence="13">CARI</strain>
    </source>
</reference>
<keyword evidence="4 10" id="KW-0699">rRNA-binding</keyword>
<evidence type="ECO:0000256" key="5">
    <source>
        <dbReference type="ARBA" id="ARBA00022845"/>
    </source>
</evidence>
<dbReference type="GO" id="GO:0006417">
    <property type="term" value="P:regulation of translation"/>
    <property type="evidence" value="ECO:0007669"/>
    <property type="project" value="UniProtKB-KW"/>
</dbReference>
<evidence type="ECO:0000313" key="12">
    <source>
        <dbReference type="EMBL" id="ADM89901.1"/>
    </source>
</evidence>
<evidence type="ECO:0000256" key="6">
    <source>
        <dbReference type="ARBA" id="ARBA00022884"/>
    </source>
</evidence>
<dbReference type="GO" id="GO:0019843">
    <property type="term" value="F:rRNA binding"/>
    <property type="evidence" value="ECO:0007669"/>
    <property type="project" value="UniProtKB-UniRule"/>
</dbReference>
<dbReference type="GO" id="GO:0000049">
    <property type="term" value="F:tRNA binding"/>
    <property type="evidence" value="ECO:0007669"/>
    <property type="project" value="UniProtKB-KW"/>
</dbReference>
<evidence type="ECO:0000256" key="1">
    <source>
        <dbReference type="ARBA" id="ARBA00010531"/>
    </source>
</evidence>
<comment type="function">
    <text evidence="10">Protein L1 is also a translational repressor protein, it controls the translation of the L11 operon by binding to its mRNA.</text>
</comment>
<dbReference type="SUPFAM" id="SSF56808">
    <property type="entry name" value="Ribosomal protein L1"/>
    <property type="match status" value="1"/>
</dbReference>
<dbReference type="PANTHER" id="PTHR36427:SF3">
    <property type="entry name" value="LARGE RIBOSOMAL SUBUNIT PROTEIN UL1M"/>
    <property type="match status" value="1"/>
</dbReference>
<evidence type="ECO:0000256" key="4">
    <source>
        <dbReference type="ARBA" id="ARBA00022730"/>
    </source>
</evidence>
<sequence>MVKKKYNKIDSNIKYNLNEASKLVTQQNFTKFDSSVDIAICLGVDTKKHNQLIRGTVNFPYGTGKIVRVLALIPPEREKEIKNSGADFIGLDNYINKIKNGWLEFDVIVTIPSVMLKLGALGKILGPRGLMPNPKTGTVTKNPNKSINEIKSGKREFKVDRYGIIHTAIGKVSFGFEKIKKNVSELINVLKKLKPSTSKGVFFKKIYLSSTMGPSISVNIQDL</sequence>
<comment type="function">
    <text evidence="10">Binds directly to 23S rRNA. The L1 stalk is quite mobile in the ribosome, and is involved in E site tRNA release.</text>
</comment>
<dbReference type="FunFam" id="3.40.50.790:FF:000001">
    <property type="entry name" value="50S ribosomal protein L1"/>
    <property type="match status" value="1"/>
</dbReference>
<dbReference type="GO" id="GO:0015934">
    <property type="term" value="C:large ribosomal subunit"/>
    <property type="evidence" value="ECO:0007669"/>
    <property type="project" value="InterPro"/>
</dbReference>
<dbReference type="Gene3D" id="3.40.50.790">
    <property type="match status" value="1"/>
</dbReference>
<evidence type="ECO:0000256" key="7">
    <source>
        <dbReference type="ARBA" id="ARBA00022980"/>
    </source>
</evidence>
<dbReference type="HAMAP" id="MF_01318_B">
    <property type="entry name" value="Ribosomal_uL1_B"/>
    <property type="match status" value="1"/>
</dbReference>
<dbReference type="HOGENOM" id="CLU_062853_0_0_10"/>
<dbReference type="InterPro" id="IPR002143">
    <property type="entry name" value="Ribosomal_uL1"/>
</dbReference>
<organism evidence="12 13">
    <name type="scientific">Karelsulcia muelleri (strain CARI)</name>
    <name type="common">Sulcia muelleri</name>
    <dbReference type="NCBI Taxonomy" id="706194"/>
    <lineage>
        <taxon>Bacteria</taxon>
        <taxon>Pseudomonadati</taxon>
        <taxon>Bacteroidota</taxon>
        <taxon>Flavobacteriia</taxon>
        <taxon>Flavobacteriales</taxon>
        <taxon>Candidatus Karelsulcia</taxon>
    </lineage>
</organism>
<dbReference type="PIRSF" id="PIRSF002155">
    <property type="entry name" value="Ribosomal_L1"/>
    <property type="match status" value="1"/>
</dbReference>
<dbReference type="InterPro" id="IPR023673">
    <property type="entry name" value="Ribosomal_uL1_CS"/>
</dbReference>
<evidence type="ECO:0000256" key="10">
    <source>
        <dbReference type="HAMAP-Rule" id="MF_01318"/>
    </source>
</evidence>
<keyword evidence="3 10" id="KW-0820">tRNA-binding</keyword>
<accession>E0TJC4</accession>
<dbReference type="PANTHER" id="PTHR36427">
    <property type="entry name" value="54S RIBOSOMAL PROTEIN L1, MITOCHONDRIAL"/>
    <property type="match status" value="1"/>
</dbReference>
<keyword evidence="6 10" id="KW-0694">RNA-binding</keyword>
<evidence type="ECO:0000256" key="3">
    <source>
        <dbReference type="ARBA" id="ARBA00022555"/>
    </source>
</evidence>
<keyword evidence="5 10" id="KW-0810">Translation regulation</keyword>
<dbReference type="KEGG" id="sum:SMCARI_072"/>
<dbReference type="GO" id="GO:0003735">
    <property type="term" value="F:structural constituent of ribosome"/>
    <property type="evidence" value="ECO:0007669"/>
    <property type="project" value="InterPro"/>
</dbReference>
<keyword evidence="13" id="KW-1185">Reference proteome</keyword>
<dbReference type="InterPro" id="IPR028364">
    <property type="entry name" value="Ribosomal_uL1/biogenesis"/>
</dbReference>
<dbReference type="InterPro" id="IPR023674">
    <property type="entry name" value="Ribosomal_uL1-like"/>
</dbReference>
<dbReference type="AlphaFoldDB" id="E0TJC4"/>
<protein>
    <recommendedName>
        <fullName evidence="9 10">Large ribosomal subunit protein uL1</fullName>
    </recommendedName>
</protein>
<dbReference type="Proteomes" id="UP000002231">
    <property type="component" value="Chromosome"/>
</dbReference>
<dbReference type="InterPro" id="IPR005878">
    <property type="entry name" value="Ribosom_uL1_bac-type"/>
</dbReference>
<dbReference type="CDD" id="cd00403">
    <property type="entry name" value="Ribosomal_L1"/>
    <property type="match status" value="1"/>
</dbReference>
<gene>
    <name evidence="10 12" type="primary">rplA</name>
    <name evidence="12" type="ordered locus">SMCARI_072</name>
</gene>
<evidence type="ECO:0000256" key="2">
    <source>
        <dbReference type="ARBA" id="ARBA00022491"/>
    </source>
</evidence>
<evidence type="ECO:0000256" key="11">
    <source>
        <dbReference type="RuleBase" id="RU000659"/>
    </source>
</evidence>
<dbReference type="EMBL" id="CP002163">
    <property type="protein sequence ID" value="ADM89901.1"/>
    <property type="molecule type" value="Genomic_DNA"/>
</dbReference>
<dbReference type="Gene3D" id="3.30.190.20">
    <property type="match status" value="1"/>
</dbReference>
<dbReference type="GO" id="GO:0006412">
    <property type="term" value="P:translation"/>
    <property type="evidence" value="ECO:0007669"/>
    <property type="project" value="UniProtKB-UniRule"/>
</dbReference>
<proteinExistence type="inferred from homology"/>
<dbReference type="InterPro" id="IPR016095">
    <property type="entry name" value="Ribosomal_uL1_3-a/b-sand"/>
</dbReference>
<name>E0TJC4_KARMC</name>
<dbReference type="STRING" id="706194.SMCARI_072"/>